<dbReference type="EMBL" id="CP123872">
    <property type="protein sequence ID" value="WND02759.1"/>
    <property type="molecule type" value="Genomic_DNA"/>
</dbReference>
<feature type="domain" description="N-acetyltransferase" evidence="4">
    <location>
        <begin position="1"/>
        <end position="157"/>
    </location>
</feature>
<comment type="similarity">
    <text evidence="1">Belongs to the acetyltransferase family.</text>
</comment>
<evidence type="ECO:0000313" key="6">
    <source>
        <dbReference type="Proteomes" id="UP001268683"/>
    </source>
</evidence>
<evidence type="ECO:0000313" key="5">
    <source>
        <dbReference type="EMBL" id="WND02759.1"/>
    </source>
</evidence>
<evidence type="ECO:0000259" key="4">
    <source>
        <dbReference type="PROSITE" id="PS51186"/>
    </source>
</evidence>
<dbReference type="CDD" id="cd04301">
    <property type="entry name" value="NAT_SF"/>
    <property type="match status" value="1"/>
</dbReference>
<dbReference type="Gene3D" id="3.40.630.30">
    <property type="match status" value="1"/>
</dbReference>
<dbReference type="KEGG" id="tmk:QGN29_00045"/>
<proteinExistence type="inferred from homology"/>
<dbReference type="RefSeq" id="WP_310798597.1">
    <property type="nucleotide sequence ID" value="NZ_CP123872.1"/>
</dbReference>
<dbReference type="FunFam" id="3.40.630.30:FF:000064">
    <property type="entry name" value="GNAT family acetyltransferase"/>
    <property type="match status" value="1"/>
</dbReference>
<reference evidence="5" key="1">
    <citation type="submission" date="2023-04" db="EMBL/GenBank/DDBJ databases">
        <title>Complete genome sequence of Temperatibacter marinus.</title>
        <authorList>
            <person name="Rong J.-C."/>
            <person name="Yi M.-L."/>
            <person name="Zhao Q."/>
        </authorList>
    </citation>
    <scope>NUCLEOTIDE SEQUENCE</scope>
    <source>
        <strain evidence="5">NBRC 110045</strain>
    </source>
</reference>
<keyword evidence="2" id="KW-0808">Transferase</keyword>
<sequence length="157" mass="17758">MFFRPVEKKDLTIVLALIKELATHERRPDAVVASVQDLESILFSPHPIGYGLVAERDGHIVGYALLAIKFSSFRGKPVLYIEDVYIQQKARGKGAGFSFMQEISRFAQHKNCIAMEWSALDFNEIAITFYEKMGAELETGRVHFDGDSEFIKRISDA</sequence>
<name>A0AA52EI60_9PROT</name>
<dbReference type="GO" id="GO:0008080">
    <property type="term" value="F:N-acetyltransferase activity"/>
    <property type="evidence" value="ECO:0007669"/>
    <property type="project" value="UniProtKB-ARBA"/>
</dbReference>
<protein>
    <submittedName>
        <fullName evidence="5">GNAT family N-acetyltransferase</fullName>
    </submittedName>
</protein>
<keyword evidence="6" id="KW-1185">Reference proteome</keyword>
<evidence type="ECO:0000256" key="2">
    <source>
        <dbReference type="ARBA" id="ARBA00022679"/>
    </source>
</evidence>
<dbReference type="PANTHER" id="PTHR10545">
    <property type="entry name" value="DIAMINE N-ACETYLTRANSFERASE"/>
    <property type="match status" value="1"/>
</dbReference>
<dbReference type="SUPFAM" id="SSF55729">
    <property type="entry name" value="Acyl-CoA N-acyltransferases (Nat)"/>
    <property type="match status" value="1"/>
</dbReference>
<evidence type="ECO:0000256" key="3">
    <source>
        <dbReference type="ARBA" id="ARBA00023315"/>
    </source>
</evidence>
<dbReference type="InterPro" id="IPR051016">
    <property type="entry name" value="Diverse_Substrate_AcTransf"/>
</dbReference>
<accession>A0AA52EI60</accession>
<evidence type="ECO:0000256" key="1">
    <source>
        <dbReference type="ARBA" id="ARBA00008694"/>
    </source>
</evidence>
<organism evidence="5 6">
    <name type="scientific">Temperatibacter marinus</name>
    <dbReference type="NCBI Taxonomy" id="1456591"/>
    <lineage>
        <taxon>Bacteria</taxon>
        <taxon>Pseudomonadati</taxon>
        <taxon>Pseudomonadota</taxon>
        <taxon>Alphaproteobacteria</taxon>
        <taxon>Kordiimonadales</taxon>
        <taxon>Temperatibacteraceae</taxon>
        <taxon>Temperatibacter</taxon>
    </lineage>
</organism>
<dbReference type="PANTHER" id="PTHR10545:SF29">
    <property type="entry name" value="GH14572P-RELATED"/>
    <property type="match status" value="1"/>
</dbReference>
<dbReference type="Pfam" id="PF00583">
    <property type="entry name" value="Acetyltransf_1"/>
    <property type="match status" value="1"/>
</dbReference>
<gene>
    <name evidence="5" type="ORF">QGN29_00045</name>
</gene>
<dbReference type="PROSITE" id="PS51186">
    <property type="entry name" value="GNAT"/>
    <property type="match status" value="1"/>
</dbReference>
<dbReference type="AlphaFoldDB" id="A0AA52EI60"/>
<dbReference type="InterPro" id="IPR000182">
    <property type="entry name" value="GNAT_dom"/>
</dbReference>
<dbReference type="InterPro" id="IPR016181">
    <property type="entry name" value="Acyl_CoA_acyltransferase"/>
</dbReference>
<dbReference type="Proteomes" id="UP001268683">
    <property type="component" value="Chromosome"/>
</dbReference>
<keyword evidence="3" id="KW-0012">Acyltransferase</keyword>